<evidence type="ECO:0000256" key="8">
    <source>
        <dbReference type="SAM" id="SignalP"/>
    </source>
</evidence>
<sequence>MKRLAFTAAAFVLFTAAAVCQETNLPHITTTVIRSLPADAVVIDGEKLKNFSSAEQALESAGFSFKKTNDELTFHGYWNSSIKVYINGILMNDPNTGKFDFSTLDFDSVKSIKIDTSAADGAVSVYIGTFSSDYNSAHGEFSAFSKSYLNSINDTSGAKTSFSVPLVFESGSALYLQENLSASQEKNHYGYRQTDFSKAPSFLQSYSGYKKEYAGHENILANNSLCISYSDARLPGATAALSSYISFADENCGVTGGTYYTRENQKKISFATSLPVFIPHEKWNIKILPSYKFSDLDYTNDARKLFLRNRYSVNNCTFFSEATVLDFLKFTANISYDFSDENHSNVKKTEDSSQTNAATEQKISHTLFTSSFSAAAAFDFYGWNITLALPVNYFDPSKTWTLLYNACVQKKIILPRSDSIDFFIRASRNSTSPVFQQLYYSGNGGKGNESLVPETAFSFTAGSEYKGKINAFVKPFLVFYKDKIGWNYNGTEWLCKNFGSSVNYGSDFFVSSAKLFDPFFIDASYTFCRARLTSDSSVRGNQIMYTPVHSLSLSCGISFLKNFKWSAQFAYFSKKFTDNSNKSFIPDYYNLDTKLEWKSSGLSLSLLWKNVFDFQYAAADSTPYPGTSLTLSVSLSF</sequence>
<evidence type="ECO:0000256" key="2">
    <source>
        <dbReference type="ARBA" id="ARBA00022448"/>
    </source>
</evidence>
<name>A0A7T3RF20_9SPIR</name>
<accession>A0A7T3RF20</accession>
<protein>
    <recommendedName>
        <fullName evidence="11">TonB-dependent receptor-like beta-barrel domain-containing protein</fullName>
    </recommendedName>
</protein>
<keyword evidence="5 8" id="KW-0732">Signal</keyword>
<keyword evidence="3" id="KW-1134">Transmembrane beta strand</keyword>
<reference evidence="9 10" key="1">
    <citation type="submission" date="2020-11" db="EMBL/GenBank/DDBJ databases">
        <title>Treponema Peruensis nv. sp., first commensal Treponema isolated from human feces.</title>
        <authorList>
            <person name="Belkhou C."/>
            <person name="Raes J."/>
        </authorList>
    </citation>
    <scope>NUCLEOTIDE SEQUENCE [LARGE SCALE GENOMIC DNA]</scope>
    <source>
        <strain evidence="9 10">RCC2812</strain>
    </source>
</reference>
<feature type="chain" id="PRO_5032469576" description="TonB-dependent receptor-like beta-barrel domain-containing protein" evidence="8">
    <location>
        <begin position="21"/>
        <end position="637"/>
    </location>
</feature>
<dbReference type="KEGG" id="tper:IWA51_04365"/>
<dbReference type="Proteomes" id="UP000595224">
    <property type="component" value="Chromosome"/>
</dbReference>
<feature type="signal peptide" evidence="8">
    <location>
        <begin position="1"/>
        <end position="20"/>
    </location>
</feature>
<evidence type="ECO:0000256" key="1">
    <source>
        <dbReference type="ARBA" id="ARBA00004571"/>
    </source>
</evidence>
<keyword evidence="6" id="KW-0472">Membrane</keyword>
<evidence type="ECO:0000313" key="10">
    <source>
        <dbReference type="Proteomes" id="UP000595224"/>
    </source>
</evidence>
<evidence type="ECO:0000256" key="6">
    <source>
        <dbReference type="ARBA" id="ARBA00023136"/>
    </source>
</evidence>
<dbReference type="Gene3D" id="2.40.170.20">
    <property type="entry name" value="TonB-dependent receptor, beta-barrel domain"/>
    <property type="match status" value="1"/>
</dbReference>
<evidence type="ECO:0000256" key="4">
    <source>
        <dbReference type="ARBA" id="ARBA00022692"/>
    </source>
</evidence>
<dbReference type="InterPro" id="IPR039426">
    <property type="entry name" value="TonB-dep_rcpt-like"/>
</dbReference>
<dbReference type="GO" id="GO:0009279">
    <property type="term" value="C:cell outer membrane"/>
    <property type="evidence" value="ECO:0007669"/>
    <property type="project" value="UniProtKB-SubCell"/>
</dbReference>
<dbReference type="AlphaFoldDB" id="A0A7T3RF20"/>
<keyword evidence="10" id="KW-1185">Reference proteome</keyword>
<dbReference type="GO" id="GO:0044718">
    <property type="term" value="P:siderophore transmembrane transport"/>
    <property type="evidence" value="ECO:0007669"/>
    <property type="project" value="TreeGrafter"/>
</dbReference>
<dbReference type="SUPFAM" id="SSF56935">
    <property type="entry name" value="Porins"/>
    <property type="match status" value="1"/>
</dbReference>
<proteinExistence type="predicted"/>
<evidence type="ECO:0000256" key="5">
    <source>
        <dbReference type="ARBA" id="ARBA00022729"/>
    </source>
</evidence>
<organism evidence="9 10">
    <name type="scientific">Treponema peruense</name>
    <dbReference type="NCBI Taxonomy" id="2787628"/>
    <lineage>
        <taxon>Bacteria</taxon>
        <taxon>Pseudomonadati</taxon>
        <taxon>Spirochaetota</taxon>
        <taxon>Spirochaetia</taxon>
        <taxon>Spirochaetales</taxon>
        <taxon>Treponemataceae</taxon>
        <taxon>Treponema</taxon>
    </lineage>
</organism>
<comment type="subcellular location">
    <subcellularLocation>
        <location evidence="1">Cell outer membrane</location>
        <topology evidence="1">Multi-pass membrane protein</topology>
    </subcellularLocation>
</comment>
<keyword evidence="7" id="KW-0998">Cell outer membrane</keyword>
<dbReference type="RefSeq" id="WP_198443377.1">
    <property type="nucleotide sequence ID" value="NZ_CBCSHE010000002.1"/>
</dbReference>
<evidence type="ECO:0000313" key="9">
    <source>
        <dbReference type="EMBL" id="QQA01847.1"/>
    </source>
</evidence>
<keyword evidence="2" id="KW-0813">Transport</keyword>
<evidence type="ECO:0008006" key="11">
    <source>
        <dbReference type="Google" id="ProtNLM"/>
    </source>
</evidence>
<gene>
    <name evidence="9" type="ORF">IWA51_04365</name>
</gene>
<dbReference type="EMBL" id="CP064936">
    <property type="protein sequence ID" value="QQA01847.1"/>
    <property type="molecule type" value="Genomic_DNA"/>
</dbReference>
<evidence type="ECO:0000256" key="7">
    <source>
        <dbReference type="ARBA" id="ARBA00023237"/>
    </source>
</evidence>
<dbReference type="InterPro" id="IPR036942">
    <property type="entry name" value="Beta-barrel_TonB_sf"/>
</dbReference>
<dbReference type="PANTHER" id="PTHR30069">
    <property type="entry name" value="TONB-DEPENDENT OUTER MEMBRANE RECEPTOR"/>
    <property type="match status" value="1"/>
</dbReference>
<evidence type="ECO:0000256" key="3">
    <source>
        <dbReference type="ARBA" id="ARBA00022452"/>
    </source>
</evidence>
<keyword evidence="4" id="KW-0812">Transmembrane</keyword>
<dbReference type="PANTHER" id="PTHR30069:SF29">
    <property type="entry name" value="HEMOGLOBIN AND HEMOGLOBIN-HAPTOGLOBIN-BINDING PROTEIN 1-RELATED"/>
    <property type="match status" value="1"/>
</dbReference>
<dbReference type="GO" id="GO:0015344">
    <property type="term" value="F:siderophore uptake transmembrane transporter activity"/>
    <property type="evidence" value="ECO:0007669"/>
    <property type="project" value="TreeGrafter"/>
</dbReference>